<dbReference type="WBParaSite" id="PgR047_g012_t12">
    <property type="protein sequence ID" value="PgR047_g012_t12"/>
    <property type="gene ID" value="PgR047_g012"/>
</dbReference>
<dbReference type="WBParaSite" id="PgR047_g012_t02">
    <property type="protein sequence ID" value="PgR047_g012_t02"/>
    <property type="gene ID" value="PgR047_g012"/>
</dbReference>
<evidence type="ECO:0000256" key="1">
    <source>
        <dbReference type="SAM" id="Coils"/>
    </source>
</evidence>
<reference evidence="3 4" key="1">
    <citation type="submission" date="2022-11" db="UniProtKB">
        <authorList>
            <consortium name="WormBaseParasite"/>
        </authorList>
    </citation>
    <scope>IDENTIFICATION</scope>
</reference>
<name>A0A915BMD6_PARUN</name>
<accession>A0A915BMD6</accession>
<feature type="coiled-coil region" evidence="1">
    <location>
        <begin position="812"/>
        <end position="853"/>
    </location>
</feature>
<organism evidence="2 5">
    <name type="scientific">Parascaris univalens</name>
    <name type="common">Nematode worm</name>
    <dbReference type="NCBI Taxonomy" id="6257"/>
    <lineage>
        <taxon>Eukaryota</taxon>
        <taxon>Metazoa</taxon>
        <taxon>Ecdysozoa</taxon>
        <taxon>Nematoda</taxon>
        <taxon>Chromadorea</taxon>
        <taxon>Rhabditida</taxon>
        <taxon>Spirurina</taxon>
        <taxon>Ascaridomorpha</taxon>
        <taxon>Ascaridoidea</taxon>
        <taxon>Ascarididae</taxon>
        <taxon>Parascaris</taxon>
    </lineage>
</organism>
<proteinExistence type="predicted"/>
<dbReference type="WBParaSite" id="PgR047_g012_t05">
    <property type="protein sequence ID" value="PgR047_g012_t05"/>
    <property type="gene ID" value="PgR047_g012"/>
</dbReference>
<evidence type="ECO:0000313" key="3">
    <source>
        <dbReference type="WBParaSite" id="PgR047_g012_t02"/>
    </source>
</evidence>
<evidence type="ECO:0000313" key="5">
    <source>
        <dbReference type="WBParaSite" id="PgR047_g012_t12"/>
    </source>
</evidence>
<feature type="coiled-coil region" evidence="1">
    <location>
        <begin position="151"/>
        <end position="203"/>
    </location>
</feature>
<dbReference type="AlphaFoldDB" id="A0A915BMD6"/>
<sequence length="1237" mass="139681">MMSDVNDVVNASAVDQDLTQESLNENVKELFESRHQQKPARTPVTAFSDGALSSAVGRTSSVVSAQWTPHATLSTPLLPQSSNSSTNRRMYVDIKERLEENKTLKAENFELKKKLFIVMRELPAMKDPKGNDFTEDYLECRDMLYKEQTRRMEAEDELNSVKSEIAELKKKHEQEADEWIARNKRLIEDRNRLSEDYSRLRRELCTKALLVNRLTAQVESLSRQVTAEDGNESQADTSLSNVSIMSSRDRIIEELKGTIVEMTVKEEQTAVMVKRVDMLNSDLARMASELEEQQKALREERQLKADATQKLVQLQHELNEAKSDANALKQEMTEKEARYEAELAKVRKCIETRDRAINALMNKMPYKLTLSNFPDEIPQQVETDRCVASDAAGDENPVVQKLLERIGNISTTNKELRDQVERLKKEGAFDRDFSWLEDLSTDDESSVWDLHRLQTEPEMAAMADLYSQSVTALDDLGTLRKSVSLLRRISLRLFEKLRGSAAFLQSLLDELGYSEKGRAFINEIAAMRIEFNRSAQTATEILNGVSVAEQSISEFRAQVERSMNFSMSLSSSRIDIATAPAKVVTTSSSIVGTDRSSKYVPGEDQHATSSQAEAELLVMKGKVIELERERVELEQQLKAASKQKTQFEKTIIELQEVNAEKCERELALLGQTQVLTKKIEELQARSAENEFELRRIADEAEIRCRDLEVKKNELEVLLGDSQQVIKEKAAEVGKVNDSLRIREEEFSRYKRECALLEMKTRELIDTVKESIEAMPAKVVKDIATSSREIIDTRSSIAHEQLSAQIALMDVHMTELKTELERVRTVLEECEAGRKTAEDKCRILTDELKSQQVETTKYKKRFEAATQRREHMKVIGTQSEMSMASISALEADLKKLQIANAATAENLRAMCETVVELESKARNVGQNLKPKTVDGCTSTAIAPLNLNKVNVAVMTSMGAMNIEEMEVKLNGYSSFAGKIYDFLGRWSKKEHSISKTSFSSGDLERMYQRMLRMQKITDDEIISLKTQVEANTERAFDFAKDRRKRSSSSNQGSLLGRRKLAASDGAITSQSSSPASLEAEQLEVVRSELSAGDVNEMYRSSHSVVELIKDLLTSNAAGFKEQEATEALQKARTIRSQLAALCTRLNQFEKAKENVDPNDSMETLKAENLKLQLALNDAKAMLMSSHEKLRIQPNSEAMCEAIVRELGKISKAMKSTTRDVCRYRRMRRGSAGVRTESS</sequence>
<feature type="coiled-coil region" evidence="1">
    <location>
        <begin position="276"/>
        <end position="345"/>
    </location>
</feature>
<keyword evidence="2" id="KW-1185">Reference proteome</keyword>
<keyword evidence="1" id="KW-0175">Coiled coil</keyword>
<evidence type="ECO:0000313" key="4">
    <source>
        <dbReference type="WBParaSite" id="PgR047_g012_t05"/>
    </source>
</evidence>
<dbReference type="Proteomes" id="UP000887569">
    <property type="component" value="Unplaced"/>
</dbReference>
<protein>
    <submittedName>
        <fullName evidence="3 4">Uncharacterized protein</fullName>
    </submittedName>
</protein>
<feature type="coiled-coil region" evidence="1">
    <location>
        <begin position="609"/>
        <end position="717"/>
    </location>
</feature>
<feature type="coiled-coil region" evidence="1">
    <location>
        <begin position="399"/>
        <end position="426"/>
    </location>
</feature>
<evidence type="ECO:0000313" key="2">
    <source>
        <dbReference type="Proteomes" id="UP000887569"/>
    </source>
</evidence>